<evidence type="ECO:0000259" key="3">
    <source>
        <dbReference type="PROSITE" id="PS50853"/>
    </source>
</evidence>
<dbReference type="Gene3D" id="2.60.40.10">
    <property type="entry name" value="Immunoglobulins"/>
    <property type="match status" value="5"/>
</dbReference>
<keyword evidence="5" id="KW-1185">Reference proteome</keyword>
<feature type="compositionally biased region" description="Low complexity" evidence="2">
    <location>
        <begin position="708"/>
        <end position="719"/>
    </location>
</feature>
<dbReference type="InterPro" id="IPR032260">
    <property type="entry name" value="DUF5060"/>
</dbReference>
<name>A0ABT3PV57_9BACT</name>
<dbReference type="InterPro" id="IPR050991">
    <property type="entry name" value="ECM_Regulatory_Proteins"/>
</dbReference>
<evidence type="ECO:0000256" key="2">
    <source>
        <dbReference type="SAM" id="MobiDB-lite"/>
    </source>
</evidence>
<dbReference type="RefSeq" id="WP_265787215.1">
    <property type="nucleotide sequence ID" value="NZ_BAABRS010000001.1"/>
</dbReference>
<evidence type="ECO:0000256" key="1">
    <source>
        <dbReference type="ARBA" id="ARBA00022737"/>
    </source>
</evidence>
<dbReference type="InterPro" id="IPR036116">
    <property type="entry name" value="FN3_sf"/>
</dbReference>
<dbReference type="EMBL" id="JAJNDC010000001">
    <property type="protein sequence ID" value="MCW9711744.1"/>
    <property type="molecule type" value="Genomic_DNA"/>
</dbReference>
<feature type="domain" description="Fibronectin type-III" evidence="3">
    <location>
        <begin position="725"/>
        <end position="810"/>
    </location>
</feature>
<keyword evidence="1" id="KW-0677">Repeat</keyword>
<sequence length="990" mass="110228">MCYKSKPSKKSTHFKILYFFFSLFIVADILYAQDPDSTPLYYPYAEWEVEHADYSGNPFDVIATVTFTHTSSGEEIITEMFYDGDWDWETGTKGSVNIFKFRFSGTKLGEWIFNTSSNESALNRLSGSIEVVEQSNATQARGFINHQNAKWIWVGNEKAFIPTLVMRGGEGLDQYHNNLSQLDADITEFIGGHGFKGFHIPVWYSWWDITAEDGLYTNSSLDMTDSNVSPDPEAFKVMESIIKRIYEEGGFIHIWNHGPITGMDSGEIGRNSVRMQRLQRYVAARLGPLPGWTMGVGWDVWDRWTGAEVATWRNYYHSKLGWPHIIGGRIHKNDDPISSIMTNQTDYIGHEDHATINYNGNIAYDRWVDWLTEYPNKPHLSEDRFRIDTGEEESRNFDDDNRVRKTIWESAMVGGVGSIWGHGPWINDEYSHSSVFDNKGMFKVFSNFWTDRFAVDFERNNSLTDGYALSTPSKNKLIFYKESTSSIDMDLTGVTVESAVAVDTRAAPYTEINITSNIISNSQITWMAPNSSDWVIAIDGTDDGSGGQPPSNPPSIDEVSTTVSSAEVVYSEISNADSYEYRLDGGDPVNIGTTNPYGITNLSAGTAYDLQMRSVNSDGTSDWSATTTFNTNQENQPPKSPPAFDNINTTTTTAEVSYSTVSDADSYAYRLNSGDPVNIGTSNPFEITGLTSNTSYTLQMRAVNSEGTSDWSTDTTFTTQESANPPSSPPNIDKVNATETTATVSYSGTDNTDSYEYRLDGNEPVDIGTTNPFNIEGLRPGTSYDLQMRAVNSDGNSDWSSTTTFTTQQESQSPDSPPIIDEVTTTETTAKVYYIEVNNTGSYEYRLDEGDPIDIGTTNPFTISDLSPGTSYDLQMRAVNSNGTSSWSADTSITTTSPQEMIPGEVVLQQNYPNPFNPGTTIRFGIPRASHVRLELFDMIGKKILILVDTQKKAGFHNITFSATNLASGIYIYRLTSENTVQSKKLTIIQ</sequence>
<gene>
    <name evidence="4" type="ORF">LQ318_02400</name>
</gene>
<dbReference type="CDD" id="cd00063">
    <property type="entry name" value="FN3"/>
    <property type="match status" value="4"/>
</dbReference>
<dbReference type="PANTHER" id="PTHR46708">
    <property type="entry name" value="TENASCIN"/>
    <property type="match status" value="1"/>
</dbReference>
<feature type="compositionally biased region" description="Low complexity" evidence="2">
    <location>
        <begin position="797"/>
        <end position="813"/>
    </location>
</feature>
<protein>
    <submittedName>
        <fullName evidence="4">T9SS type A sorting domain-containing protein</fullName>
    </submittedName>
</protein>
<proteinExistence type="predicted"/>
<evidence type="ECO:0000313" key="4">
    <source>
        <dbReference type="EMBL" id="MCW9711744.1"/>
    </source>
</evidence>
<organism evidence="4 5">
    <name type="scientific">Fodinibius salicampi</name>
    <dbReference type="NCBI Taxonomy" id="1920655"/>
    <lineage>
        <taxon>Bacteria</taxon>
        <taxon>Pseudomonadati</taxon>
        <taxon>Balneolota</taxon>
        <taxon>Balneolia</taxon>
        <taxon>Balneolales</taxon>
        <taxon>Balneolaceae</taxon>
        <taxon>Fodinibius</taxon>
    </lineage>
</organism>
<dbReference type="Pfam" id="PF16586">
    <property type="entry name" value="DUF5060"/>
    <property type="match status" value="1"/>
</dbReference>
<dbReference type="Pfam" id="PF00041">
    <property type="entry name" value="fn3"/>
    <property type="match status" value="1"/>
</dbReference>
<dbReference type="NCBIfam" id="TIGR04183">
    <property type="entry name" value="Por_Secre_tail"/>
    <property type="match status" value="1"/>
</dbReference>
<feature type="compositionally biased region" description="Polar residues" evidence="2">
    <location>
        <begin position="737"/>
        <end position="754"/>
    </location>
</feature>
<feature type="region of interest" description="Disordered" evidence="2">
    <location>
        <begin position="539"/>
        <end position="558"/>
    </location>
</feature>
<feature type="region of interest" description="Disordered" evidence="2">
    <location>
        <begin position="792"/>
        <end position="821"/>
    </location>
</feature>
<evidence type="ECO:0000313" key="5">
    <source>
        <dbReference type="Proteomes" id="UP001207337"/>
    </source>
</evidence>
<feature type="domain" description="Fibronectin type-III" evidence="3">
    <location>
        <begin position="615"/>
        <end position="722"/>
    </location>
</feature>
<dbReference type="SUPFAM" id="SSF49265">
    <property type="entry name" value="Fibronectin type III"/>
    <property type="match status" value="2"/>
</dbReference>
<feature type="region of interest" description="Disordered" evidence="2">
    <location>
        <begin position="706"/>
        <end position="757"/>
    </location>
</feature>
<dbReference type="PROSITE" id="PS50853">
    <property type="entry name" value="FN3"/>
    <property type="match status" value="3"/>
</dbReference>
<dbReference type="InterPro" id="IPR026444">
    <property type="entry name" value="Secre_tail"/>
</dbReference>
<dbReference type="Proteomes" id="UP001207337">
    <property type="component" value="Unassembled WGS sequence"/>
</dbReference>
<dbReference type="PANTHER" id="PTHR46708:SF2">
    <property type="entry name" value="FIBRONECTIN TYPE-III DOMAIN-CONTAINING PROTEIN"/>
    <property type="match status" value="1"/>
</dbReference>
<accession>A0ABT3PV57</accession>
<dbReference type="SMART" id="SM00060">
    <property type="entry name" value="FN3"/>
    <property type="match status" value="4"/>
</dbReference>
<reference evidence="4 5" key="1">
    <citation type="submission" date="2021-11" db="EMBL/GenBank/DDBJ databases">
        <title>Aliifidinibius sp. nov., a new bacterium isolated from saline soil.</title>
        <authorList>
            <person name="Galisteo C."/>
            <person name="De La Haba R."/>
            <person name="Sanchez-Porro C."/>
            <person name="Ventosa A."/>
        </authorList>
    </citation>
    <scope>NUCLEOTIDE SEQUENCE [LARGE SCALE GENOMIC DNA]</scope>
    <source>
        <strain evidence="4 5">KACC 190600</strain>
    </source>
</reference>
<comment type="caution">
    <text evidence="4">The sequence shown here is derived from an EMBL/GenBank/DDBJ whole genome shotgun (WGS) entry which is preliminary data.</text>
</comment>
<dbReference type="InterPro" id="IPR003961">
    <property type="entry name" value="FN3_dom"/>
</dbReference>
<dbReference type="InterPro" id="IPR013783">
    <property type="entry name" value="Ig-like_fold"/>
</dbReference>
<feature type="domain" description="Fibronectin type-III" evidence="3">
    <location>
        <begin position="814"/>
        <end position="898"/>
    </location>
</feature>
<dbReference type="Pfam" id="PF18962">
    <property type="entry name" value="Por_Secre_tail"/>
    <property type="match status" value="1"/>
</dbReference>